<evidence type="ECO:0000313" key="4">
    <source>
        <dbReference type="EMBL" id="MBT9313213.1"/>
    </source>
</evidence>
<dbReference type="Pfam" id="PF01596">
    <property type="entry name" value="Methyltransf_3"/>
    <property type="match status" value="1"/>
</dbReference>
<dbReference type="PROSITE" id="PS51682">
    <property type="entry name" value="SAM_OMT_I"/>
    <property type="match status" value="1"/>
</dbReference>
<accession>A0ABS5Y6S8</accession>
<evidence type="ECO:0000256" key="2">
    <source>
        <dbReference type="ARBA" id="ARBA00022679"/>
    </source>
</evidence>
<name>A0ABS5Y6S8_9CYAN</name>
<dbReference type="RefSeq" id="WP_215619111.1">
    <property type="nucleotide sequence ID" value="NZ_JADOER010000012.1"/>
</dbReference>
<comment type="caution">
    <text evidence="4">The sequence shown here is derived from an EMBL/GenBank/DDBJ whole genome shotgun (WGS) entry which is preliminary data.</text>
</comment>
<keyword evidence="5" id="KW-1185">Reference proteome</keyword>
<dbReference type="SUPFAM" id="SSF53335">
    <property type="entry name" value="S-adenosyl-L-methionine-dependent methyltransferases"/>
    <property type="match status" value="1"/>
</dbReference>
<organism evidence="4 5">
    <name type="scientific">Leptothoe kymatousa TAU-MAC 1615</name>
    <dbReference type="NCBI Taxonomy" id="2364775"/>
    <lineage>
        <taxon>Bacteria</taxon>
        <taxon>Bacillati</taxon>
        <taxon>Cyanobacteriota</taxon>
        <taxon>Cyanophyceae</taxon>
        <taxon>Nodosilineales</taxon>
        <taxon>Cymatolegaceae</taxon>
        <taxon>Leptothoe</taxon>
        <taxon>Leptothoe kymatousa</taxon>
    </lineage>
</organism>
<dbReference type="Proteomes" id="UP001196661">
    <property type="component" value="Unassembled WGS sequence"/>
</dbReference>
<dbReference type="PANTHER" id="PTHR43167:SF1">
    <property type="entry name" value="PUTATIVE (AFU_ORTHOLOGUE AFUA_6G01830)-RELATED"/>
    <property type="match status" value="1"/>
</dbReference>
<keyword evidence="2" id="KW-0808">Transferase</keyword>
<reference evidence="4 5" key="1">
    <citation type="journal article" date="2021" name="Mar. Drugs">
        <title>Genome Reduction and Secondary Metabolism of the Marine Sponge-Associated Cyanobacterium Leptothoe.</title>
        <authorList>
            <person name="Konstantinou D."/>
            <person name="Popin R.V."/>
            <person name="Fewer D.P."/>
            <person name="Sivonen K."/>
            <person name="Gkelis S."/>
        </authorList>
    </citation>
    <scope>NUCLEOTIDE SEQUENCE [LARGE SCALE GENOMIC DNA]</scope>
    <source>
        <strain evidence="4 5">TAU-MAC 1615</strain>
    </source>
</reference>
<sequence>MHKLTDATVLNTLDVLYKDASSDKRKLLAAFPKLLFGNLQPSDARKAYLPINRDQGEFIYDLLITEGAKHIVEFGTSFGISTLFLGAAARQTGGHVVTSELLPEKCAIAQKNFDRAGIADLVDLRAGDAMETLASVDDGIDFLLLDGWNNLYLPLLQMVEHKLNPGAYIYTDNASFPGTEPLLSYLRENPTKFDSDYIKTGKGGIELTKYLGACDRYQHKPTV</sequence>
<dbReference type="InterPro" id="IPR002935">
    <property type="entry name" value="SAM_O-MeTrfase"/>
</dbReference>
<dbReference type="GO" id="GO:0008168">
    <property type="term" value="F:methyltransferase activity"/>
    <property type="evidence" value="ECO:0007669"/>
    <property type="project" value="UniProtKB-KW"/>
</dbReference>
<dbReference type="InterPro" id="IPR029063">
    <property type="entry name" value="SAM-dependent_MTases_sf"/>
</dbReference>
<evidence type="ECO:0000256" key="1">
    <source>
        <dbReference type="ARBA" id="ARBA00022603"/>
    </source>
</evidence>
<evidence type="ECO:0000313" key="5">
    <source>
        <dbReference type="Proteomes" id="UP001196661"/>
    </source>
</evidence>
<dbReference type="Gene3D" id="3.40.50.150">
    <property type="entry name" value="Vaccinia Virus protein VP39"/>
    <property type="match status" value="1"/>
</dbReference>
<proteinExistence type="predicted"/>
<dbReference type="EMBL" id="JADOER010000012">
    <property type="protein sequence ID" value="MBT9313213.1"/>
    <property type="molecule type" value="Genomic_DNA"/>
</dbReference>
<dbReference type="PANTHER" id="PTHR43167">
    <property type="entry name" value="PUTATIVE (AFU_ORTHOLOGUE AFUA_6G01830)-RELATED"/>
    <property type="match status" value="1"/>
</dbReference>
<dbReference type="GO" id="GO:0032259">
    <property type="term" value="P:methylation"/>
    <property type="evidence" value="ECO:0007669"/>
    <property type="project" value="UniProtKB-KW"/>
</dbReference>
<protein>
    <submittedName>
        <fullName evidence="4">Class I SAM-dependent methyltransferase</fullName>
    </submittedName>
</protein>
<gene>
    <name evidence="4" type="ORF">IXB28_13425</name>
</gene>
<keyword evidence="3" id="KW-0949">S-adenosyl-L-methionine</keyword>
<evidence type="ECO:0000256" key="3">
    <source>
        <dbReference type="ARBA" id="ARBA00022691"/>
    </source>
</evidence>
<keyword evidence="1 4" id="KW-0489">Methyltransferase</keyword>